<comment type="caution">
    <text evidence="2">The sequence shown here is derived from an EMBL/GenBank/DDBJ whole genome shotgun (WGS) entry which is preliminary data.</text>
</comment>
<feature type="compositionally biased region" description="Basic and acidic residues" evidence="1">
    <location>
        <begin position="34"/>
        <end position="45"/>
    </location>
</feature>
<protein>
    <submittedName>
        <fullName evidence="2">Uncharacterized protein</fullName>
    </submittedName>
</protein>
<name>A0A4R8RAX6_COLTR</name>
<gene>
    <name evidence="2" type="ORF">CTRI78_v006948</name>
</gene>
<evidence type="ECO:0000256" key="1">
    <source>
        <dbReference type="SAM" id="MobiDB-lite"/>
    </source>
</evidence>
<organism evidence="2 3">
    <name type="scientific">Colletotrichum trifolii</name>
    <dbReference type="NCBI Taxonomy" id="5466"/>
    <lineage>
        <taxon>Eukaryota</taxon>
        <taxon>Fungi</taxon>
        <taxon>Dikarya</taxon>
        <taxon>Ascomycota</taxon>
        <taxon>Pezizomycotina</taxon>
        <taxon>Sordariomycetes</taxon>
        <taxon>Hypocreomycetidae</taxon>
        <taxon>Glomerellales</taxon>
        <taxon>Glomerellaceae</taxon>
        <taxon>Colletotrichum</taxon>
        <taxon>Colletotrichum orbiculare species complex</taxon>
    </lineage>
</organism>
<dbReference type="EMBL" id="RYZW01000069">
    <property type="protein sequence ID" value="TDZ53532.1"/>
    <property type="molecule type" value="Genomic_DNA"/>
</dbReference>
<keyword evidence="3" id="KW-1185">Reference proteome</keyword>
<evidence type="ECO:0000313" key="3">
    <source>
        <dbReference type="Proteomes" id="UP000295703"/>
    </source>
</evidence>
<proteinExistence type="predicted"/>
<feature type="compositionally biased region" description="Basic and acidic residues" evidence="1">
    <location>
        <begin position="14"/>
        <end position="26"/>
    </location>
</feature>
<feature type="region of interest" description="Disordered" evidence="1">
    <location>
        <begin position="1"/>
        <end position="56"/>
    </location>
</feature>
<dbReference type="Proteomes" id="UP000295703">
    <property type="component" value="Unassembled WGS sequence"/>
</dbReference>
<accession>A0A4R8RAX6</accession>
<dbReference type="AlphaFoldDB" id="A0A4R8RAX6"/>
<reference evidence="2 3" key="1">
    <citation type="submission" date="2018-12" db="EMBL/GenBank/DDBJ databases">
        <title>Genome sequence and assembly of Colletotrichum trifolii.</title>
        <authorList>
            <person name="Gan P."/>
            <person name="Shirasu K."/>
        </authorList>
    </citation>
    <scope>NUCLEOTIDE SEQUENCE [LARGE SCALE GENOMIC DNA]</scope>
    <source>
        <strain evidence="2 3">543-2</strain>
    </source>
</reference>
<sequence length="88" mass="9286">MAAFIPLPGYRTSDGYHEVEAPREDPAASPPSLDDPKISAPRDLDSDPPTLETRRTLGQFERHGILGVLMSTVVALSIAGSNSLGAQG</sequence>
<evidence type="ECO:0000313" key="2">
    <source>
        <dbReference type="EMBL" id="TDZ53532.1"/>
    </source>
</evidence>